<reference evidence="2" key="1">
    <citation type="submission" date="2021-03" db="EMBL/GenBank/DDBJ databases">
        <authorList>
            <person name="Ping X."/>
        </authorList>
    </citation>
    <scope>NUCLEOTIDE SEQUENCE</scope>
    <source>
        <strain evidence="2">E313</strain>
    </source>
</reference>
<evidence type="ECO:0000313" key="2">
    <source>
        <dbReference type="EMBL" id="MCC1484914.1"/>
    </source>
</evidence>
<name>A0ABS8ENW2_9FLAO</name>
<feature type="domain" description="Sulfotransferase" evidence="1">
    <location>
        <begin position="37"/>
        <end position="221"/>
    </location>
</feature>
<reference evidence="2" key="2">
    <citation type="submission" date="2021-10" db="EMBL/GenBank/DDBJ databases">
        <title>Genome of Winogradskyella sp. E313.</title>
        <authorList>
            <person name="Zhou Y."/>
        </authorList>
    </citation>
    <scope>NUCLEOTIDE SEQUENCE</scope>
    <source>
        <strain evidence="2">E313</strain>
    </source>
</reference>
<organism evidence="2 3">
    <name type="scientific">Winogradskyella immobilis</name>
    <dbReference type="NCBI Taxonomy" id="2816852"/>
    <lineage>
        <taxon>Bacteria</taxon>
        <taxon>Pseudomonadati</taxon>
        <taxon>Bacteroidota</taxon>
        <taxon>Flavobacteriia</taxon>
        <taxon>Flavobacteriales</taxon>
        <taxon>Flavobacteriaceae</taxon>
        <taxon>Winogradskyella</taxon>
    </lineage>
</organism>
<proteinExistence type="predicted"/>
<dbReference type="InterPro" id="IPR000863">
    <property type="entry name" value="Sulfotransferase_dom"/>
</dbReference>
<evidence type="ECO:0000259" key="1">
    <source>
        <dbReference type="Pfam" id="PF00685"/>
    </source>
</evidence>
<protein>
    <submittedName>
        <fullName evidence="2">Sulfotransferase domain-containing protein</fullName>
    </submittedName>
</protein>
<dbReference type="Pfam" id="PF00685">
    <property type="entry name" value="Sulfotransfer_1"/>
    <property type="match status" value="1"/>
</dbReference>
<dbReference type="Gene3D" id="3.40.50.300">
    <property type="entry name" value="P-loop containing nucleotide triphosphate hydrolases"/>
    <property type="match status" value="1"/>
</dbReference>
<accession>A0ABS8ENW2</accession>
<evidence type="ECO:0000313" key="3">
    <source>
        <dbReference type="Proteomes" id="UP000778797"/>
    </source>
</evidence>
<sequence length="266" mass="31667">MVVSKIKNTIKDILLKCTSLKSFNNHLISRVKGDEIHIFIACLPKSGSTFLANVLVNITGFEFVQFQPIRGTNDHNIDPSVFYESLNKNTITQLHSKPNESNKYYMERYNIKIIFLYRDIRSSLKSFYNHIITENDKWFMFTVAKEFREWEIEKQFDFLIDLIIPWYINFLTSWKIEVKKKELDILEIDFDDFKNSNAETINKILTFYELDNYKKNIESALDISYSKKEALRFNSVVSKIDYEFTTNQLNKIKYLISYYPELNIKI</sequence>
<dbReference type="InterPro" id="IPR027417">
    <property type="entry name" value="P-loop_NTPase"/>
</dbReference>
<dbReference type="EMBL" id="JAFMPT010000012">
    <property type="protein sequence ID" value="MCC1484914.1"/>
    <property type="molecule type" value="Genomic_DNA"/>
</dbReference>
<comment type="caution">
    <text evidence="2">The sequence shown here is derived from an EMBL/GenBank/DDBJ whole genome shotgun (WGS) entry which is preliminary data.</text>
</comment>
<dbReference type="SUPFAM" id="SSF52540">
    <property type="entry name" value="P-loop containing nucleoside triphosphate hydrolases"/>
    <property type="match status" value="1"/>
</dbReference>
<gene>
    <name evidence="2" type="ORF">J1C55_09955</name>
</gene>
<dbReference type="RefSeq" id="WP_227477407.1">
    <property type="nucleotide sequence ID" value="NZ_JAFMPT010000012.1"/>
</dbReference>
<dbReference type="Proteomes" id="UP000778797">
    <property type="component" value="Unassembled WGS sequence"/>
</dbReference>
<keyword evidence="3" id="KW-1185">Reference proteome</keyword>